<comment type="similarity">
    <text evidence="6">Belongs to the ABC-4 integral membrane protein family.</text>
</comment>
<feature type="domain" description="ABC3 transporter permease C-terminal" evidence="8">
    <location>
        <begin position="152"/>
        <end position="276"/>
    </location>
</feature>
<keyword evidence="2" id="KW-1003">Cell membrane</keyword>
<feature type="transmembrane region" description="Helical" evidence="7">
    <location>
        <begin position="652"/>
        <end position="675"/>
    </location>
</feature>
<reference evidence="9" key="1">
    <citation type="submission" date="2023-01" db="EMBL/GenBank/DDBJ databases">
        <title>Human gut microbiome strain richness.</title>
        <authorList>
            <person name="Chen-Liaw A."/>
        </authorList>
    </citation>
    <scope>NUCLEOTIDE SEQUENCE</scope>
    <source>
        <strain evidence="9">D55st1_G4_D55t1_190419</strain>
    </source>
</reference>
<feature type="transmembrane region" description="Helical" evidence="7">
    <location>
        <begin position="244"/>
        <end position="266"/>
    </location>
</feature>
<dbReference type="RefSeq" id="WP_195191253.1">
    <property type="nucleotide sequence ID" value="NZ_JADMUL010000013.1"/>
</dbReference>
<keyword evidence="3 7" id="KW-0812">Transmembrane</keyword>
<evidence type="ECO:0000256" key="5">
    <source>
        <dbReference type="ARBA" id="ARBA00023136"/>
    </source>
</evidence>
<sequence length="735" mass="82941">MWKDYSSGYVKRNRASSVSIMIAAFIATLFLSLLCNLAYNFWLYEIESIVLEEGNWQGRIAGNITEQNLKTIKNFEQVKVVSVNEELSENNTQVIDIQFDEMKNVYEDMPLIAKTIGVNKSAVSYHENLLSMYMIYDPQDETLPLLLIFYLLILLVAAVSLILIIHNSFAVSMNSRMHQLGVLSSIGATPKQIRICLVQEAMILTSLPIILSSLVGVLITYGMINVINIIASNVVERHDAVFHFHIMVYVIVVLISFLTVFISAWIPARKMSKVTPLQAVQNVNGFELKRKKSSHILSLIFGIKGELAGNALKAQRKALRTSTVSLTLSFLCFTIMMCFLVLSKISTNHTYFERYQEAWDVMASVQNADIKNFDIEEIDKIENVEDAVIYQKSNAISFIDKSNISDEIKEIGGLETIAGKDVDLVNDTYSVSTPLVIMDDSSFENYCEQIGLNAGSQNKEGCIVLNRIWDNTHSNFRYKRYVPFVKETVDTIILKQPNPNNSKVEIPVIAYTQEPPVLREEYDNYSLVQVISLSTWNKIADKIGNNEQELYIRILAKDDATIKDLETVEEGISGIIGAKYTYEIENRIQEKKDNDNMISGYMIVIGGICTLLAAIGIANVFSNTLSFLRQRRQEFARYMSIGMTPNDIKKMFFIEVLVIAGRPILITLPLTIIFVDLMITSSYLNPMEFIANAPILPIGVFIFMIWGFVVLAYYVGGKRILNSNLVDGLKNDAVF</sequence>
<evidence type="ECO:0000313" key="10">
    <source>
        <dbReference type="Proteomes" id="UP001220658"/>
    </source>
</evidence>
<organism evidence="9 10">
    <name type="scientific">Faecalitalea cylindroides</name>
    <dbReference type="NCBI Taxonomy" id="39483"/>
    <lineage>
        <taxon>Bacteria</taxon>
        <taxon>Bacillati</taxon>
        <taxon>Bacillota</taxon>
        <taxon>Erysipelotrichia</taxon>
        <taxon>Erysipelotrichales</taxon>
        <taxon>Erysipelotrichaceae</taxon>
        <taxon>Faecalitalea</taxon>
    </lineage>
</organism>
<dbReference type="PANTHER" id="PTHR30572">
    <property type="entry name" value="MEMBRANE COMPONENT OF TRANSPORTER-RELATED"/>
    <property type="match status" value="1"/>
</dbReference>
<evidence type="ECO:0000313" key="9">
    <source>
        <dbReference type="EMBL" id="MDC0828030.1"/>
    </source>
</evidence>
<feature type="transmembrane region" description="Helical" evidence="7">
    <location>
        <begin position="695"/>
        <end position="715"/>
    </location>
</feature>
<feature type="transmembrane region" description="Helical" evidence="7">
    <location>
        <begin position="20"/>
        <end position="42"/>
    </location>
</feature>
<evidence type="ECO:0000256" key="3">
    <source>
        <dbReference type="ARBA" id="ARBA00022692"/>
    </source>
</evidence>
<feature type="transmembrane region" description="Helical" evidence="7">
    <location>
        <begin position="201"/>
        <end position="224"/>
    </location>
</feature>
<dbReference type="GO" id="GO:0022857">
    <property type="term" value="F:transmembrane transporter activity"/>
    <property type="evidence" value="ECO:0007669"/>
    <property type="project" value="TreeGrafter"/>
</dbReference>
<evidence type="ECO:0000259" key="8">
    <source>
        <dbReference type="Pfam" id="PF02687"/>
    </source>
</evidence>
<evidence type="ECO:0000256" key="2">
    <source>
        <dbReference type="ARBA" id="ARBA00022475"/>
    </source>
</evidence>
<protein>
    <submittedName>
        <fullName evidence="9">ABC transporter permease</fullName>
    </submittedName>
</protein>
<name>A0AAW6FRG8_9FIRM</name>
<dbReference type="Pfam" id="PF02687">
    <property type="entry name" value="FtsX"/>
    <property type="match status" value="2"/>
</dbReference>
<dbReference type="InterPro" id="IPR003838">
    <property type="entry name" value="ABC3_permease_C"/>
</dbReference>
<evidence type="ECO:0000256" key="7">
    <source>
        <dbReference type="SAM" id="Phobius"/>
    </source>
</evidence>
<proteinExistence type="inferred from homology"/>
<dbReference type="PANTHER" id="PTHR30572:SF4">
    <property type="entry name" value="ABC TRANSPORTER PERMEASE YTRF"/>
    <property type="match status" value="1"/>
</dbReference>
<dbReference type="EMBL" id="JAQNCK010000010">
    <property type="protein sequence ID" value="MDC0828030.1"/>
    <property type="molecule type" value="Genomic_DNA"/>
</dbReference>
<feature type="domain" description="ABC3 transporter permease C-terminal" evidence="8">
    <location>
        <begin position="609"/>
        <end position="724"/>
    </location>
</feature>
<feature type="transmembrane region" description="Helical" evidence="7">
    <location>
        <begin position="598"/>
        <end position="622"/>
    </location>
</feature>
<gene>
    <name evidence="9" type="ORF">POG00_04825</name>
</gene>
<feature type="transmembrane region" description="Helical" evidence="7">
    <location>
        <begin position="147"/>
        <end position="169"/>
    </location>
</feature>
<keyword evidence="4 7" id="KW-1133">Transmembrane helix</keyword>
<dbReference type="Proteomes" id="UP001220658">
    <property type="component" value="Unassembled WGS sequence"/>
</dbReference>
<dbReference type="GO" id="GO:0005886">
    <property type="term" value="C:plasma membrane"/>
    <property type="evidence" value="ECO:0007669"/>
    <property type="project" value="UniProtKB-SubCell"/>
</dbReference>
<comment type="subcellular location">
    <subcellularLocation>
        <location evidence="1">Cell membrane</location>
        <topology evidence="1">Multi-pass membrane protein</topology>
    </subcellularLocation>
</comment>
<evidence type="ECO:0000256" key="4">
    <source>
        <dbReference type="ARBA" id="ARBA00022989"/>
    </source>
</evidence>
<accession>A0AAW6FRG8</accession>
<evidence type="ECO:0000256" key="6">
    <source>
        <dbReference type="ARBA" id="ARBA00038076"/>
    </source>
</evidence>
<dbReference type="AlphaFoldDB" id="A0AAW6FRG8"/>
<comment type="caution">
    <text evidence="9">The sequence shown here is derived from an EMBL/GenBank/DDBJ whole genome shotgun (WGS) entry which is preliminary data.</text>
</comment>
<dbReference type="InterPro" id="IPR050250">
    <property type="entry name" value="Macrolide_Exporter_MacB"/>
</dbReference>
<evidence type="ECO:0000256" key="1">
    <source>
        <dbReference type="ARBA" id="ARBA00004651"/>
    </source>
</evidence>
<keyword evidence="5 7" id="KW-0472">Membrane</keyword>
<feature type="transmembrane region" description="Helical" evidence="7">
    <location>
        <begin position="323"/>
        <end position="342"/>
    </location>
</feature>